<protein>
    <recommendedName>
        <fullName evidence="2">protein-tyrosine-phosphatase</fullName>
        <ecNumber evidence="2">3.1.3.48</ecNumber>
    </recommendedName>
</protein>
<dbReference type="OrthoDB" id="6408925at2759"/>
<dbReference type="PROSITE" id="PS50056">
    <property type="entry name" value="TYR_PHOSPHATASE_2"/>
    <property type="match status" value="1"/>
</dbReference>
<organism evidence="7">
    <name type="scientific">Medioppia subpectinata</name>
    <dbReference type="NCBI Taxonomy" id="1979941"/>
    <lineage>
        <taxon>Eukaryota</taxon>
        <taxon>Metazoa</taxon>
        <taxon>Ecdysozoa</taxon>
        <taxon>Arthropoda</taxon>
        <taxon>Chelicerata</taxon>
        <taxon>Arachnida</taxon>
        <taxon>Acari</taxon>
        <taxon>Acariformes</taxon>
        <taxon>Sarcoptiformes</taxon>
        <taxon>Oribatida</taxon>
        <taxon>Brachypylina</taxon>
        <taxon>Oppioidea</taxon>
        <taxon>Oppiidae</taxon>
        <taxon>Medioppia</taxon>
    </lineage>
</organism>
<feature type="domain" description="Tyrosine-protein phosphatase" evidence="5">
    <location>
        <begin position="1"/>
        <end position="143"/>
    </location>
</feature>
<dbReference type="InterPro" id="IPR020422">
    <property type="entry name" value="TYR_PHOSPHATASE_DUAL_dom"/>
</dbReference>
<evidence type="ECO:0000313" key="7">
    <source>
        <dbReference type="EMBL" id="CAD7620051.1"/>
    </source>
</evidence>
<keyword evidence="8" id="KW-1185">Reference proteome</keyword>
<dbReference type="AlphaFoldDB" id="A0A7R9PU76"/>
<dbReference type="SUPFAM" id="SSF52799">
    <property type="entry name" value="(Phosphotyrosine protein) phosphatases II"/>
    <property type="match status" value="1"/>
</dbReference>
<dbReference type="InterPro" id="IPR016130">
    <property type="entry name" value="Tyr_Pase_AS"/>
</dbReference>
<comment type="similarity">
    <text evidence="1">Belongs to the protein-tyrosine phosphatase family. Non-receptor class dual specificity subfamily.</text>
</comment>
<dbReference type="GO" id="GO:0033550">
    <property type="term" value="F:MAP kinase tyrosine phosphatase activity"/>
    <property type="evidence" value="ECO:0007669"/>
    <property type="project" value="TreeGrafter"/>
</dbReference>
<evidence type="ECO:0000313" key="8">
    <source>
        <dbReference type="Proteomes" id="UP000759131"/>
    </source>
</evidence>
<dbReference type="InterPro" id="IPR029021">
    <property type="entry name" value="Prot-tyrosine_phosphatase-like"/>
</dbReference>
<dbReference type="GO" id="GO:0005737">
    <property type="term" value="C:cytoplasm"/>
    <property type="evidence" value="ECO:0007669"/>
    <property type="project" value="TreeGrafter"/>
</dbReference>
<dbReference type="SMART" id="SM00195">
    <property type="entry name" value="DSPc"/>
    <property type="match status" value="1"/>
</dbReference>
<evidence type="ECO:0000259" key="5">
    <source>
        <dbReference type="PROSITE" id="PS50054"/>
    </source>
</evidence>
<dbReference type="PROSITE" id="PS00383">
    <property type="entry name" value="TYR_PHOSPHATASE_1"/>
    <property type="match status" value="1"/>
</dbReference>
<dbReference type="PROSITE" id="PS50054">
    <property type="entry name" value="TYR_PHOSPHATASE_DUAL"/>
    <property type="match status" value="1"/>
</dbReference>
<keyword evidence="4" id="KW-0904">Protein phosphatase</keyword>
<evidence type="ECO:0000259" key="6">
    <source>
        <dbReference type="PROSITE" id="PS50056"/>
    </source>
</evidence>
<name>A0A7R9PU76_9ACAR</name>
<dbReference type="GO" id="GO:0043409">
    <property type="term" value="P:negative regulation of MAPK cascade"/>
    <property type="evidence" value="ECO:0007669"/>
    <property type="project" value="TreeGrafter"/>
</dbReference>
<keyword evidence="3" id="KW-0378">Hydrolase</keyword>
<dbReference type="CDD" id="cd14498">
    <property type="entry name" value="DSP"/>
    <property type="match status" value="1"/>
</dbReference>
<dbReference type="GO" id="GO:0008330">
    <property type="term" value="F:protein tyrosine/threonine phosphatase activity"/>
    <property type="evidence" value="ECO:0007669"/>
    <property type="project" value="TreeGrafter"/>
</dbReference>
<dbReference type="Proteomes" id="UP000759131">
    <property type="component" value="Unassembled WGS sequence"/>
</dbReference>
<proteinExistence type="inferred from homology"/>
<feature type="domain" description="Tyrosine specific protein phosphatases" evidence="6">
    <location>
        <begin position="64"/>
        <end position="124"/>
    </location>
</feature>
<dbReference type="Gene3D" id="3.90.190.10">
    <property type="entry name" value="Protein tyrosine phosphatase superfamily"/>
    <property type="match status" value="1"/>
</dbReference>
<accession>A0A7R9PU76</accession>
<dbReference type="PANTHER" id="PTHR10159">
    <property type="entry name" value="DUAL SPECIFICITY PROTEIN PHOSPHATASE"/>
    <property type="match status" value="1"/>
</dbReference>
<sequence length="154" mass="17560">MDNIWDTVYVGSLNGALDFTQLTRHNIQTIVTVMTKPIPDGFHYSGITYHWINARDHKDQHLLTYFPKAYDIIDDAVTAGTGVLVHCKAGISRSATIVISYLMRKLQKPYEEVRQFVASHRPTISPNEGFIDQLRVFESMIANCEYHCTLISKL</sequence>
<reference evidence="7" key="1">
    <citation type="submission" date="2020-11" db="EMBL/GenBank/DDBJ databases">
        <authorList>
            <person name="Tran Van P."/>
        </authorList>
    </citation>
    <scope>NUCLEOTIDE SEQUENCE</scope>
</reference>
<dbReference type="InterPro" id="IPR000387">
    <property type="entry name" value="Tyr_Pase_dom"/>
</dbReference>
<evidence type="ECO:0000256" key="4">
    <source>
        <dbReference type="ARBA" id="ARBA00022912"/>
    </source>
</evidence>
<dbReference type="GO" id="GO:0017017">
    <property type="term" value="F:MAP kinase tyrosine/serine/threonine phosphatase activity"/>
    <property type="evidence" value="ECO:0007669"/>
    <property type="project" value="TreeGrafter"/>
</dbReference>
<evidence type="ECO:0000256" key="1">
    <source>
        <dbReference type="ARBA" id="ARBA00008601"/>
    </source>
</evidence>
<evidence type="ECO:0000256" key="3">
    <source>
        <dbReference type="ARBA" id="ARBA00022801"/>
    </source>
</evidence>
<dbReference type="InterPro" id="IPR000340">
    <property type="entry name" value="Dual-sp_phosphatase_cat-dom"/>
</dbReference>
<dbReference type="EMBL" id="OC854688">
    <property type="protein sequence ID" value="CAD7620051.1"/>
    <property type="molecule type" value="Genomic_DNA"/>
</dbReference>
<dbReference type="PANTHER" id="PTHR10159:SF519">
    <property type="entry name" value="DUAL SPECIFICITY PROTEIN PHOSPHATASE MPK3"/>
    <property type="match status" value="1"/>
</dbReference>
<dbReference type="Pfam" id="PF00782">
    <property type="entry name" value="DSPc"/>
    <property type="match status" value="1"/>
</dbReference>
<dbReference type="EC" id="3.1.3.48" evidence="2"/>
<evidence type="ECO:0000256" key="2">
    <source>
        <dbReference type="ARBA" id="ARBA00013064"/>
    </source>
</evidence>
<dbReference type="EMBL" id="CAJPIZ010000113">
    <property type="protein sequence ID" value="CAG2100481.1"/>
    <property type="molecule type" value="Genomic_DNA"/>
</dbReference>
<gene>
    <name evidence="7" type="ORF">OSB1V03_LOCUS547</name>
</gene>